<keyword evidence="5" id="KW-0446">Lipid-binding</keyword>
<dbReference type="SUPFAM" id="SSF64268">
    <property type="entry name" value="PX domain"/>
    <property type="match status" value="1"/>
</dbReference>
<evidence type="ECO:0000256" key="6">
    <source>
        <dbReference type="ARBA" id="ARBA00023136"/>
    </source>
</evidence>
<dbReference type="AlphaFoldDB" id="A0A2H8TIU4"/>
<evidence type="ECO:0000313" key="9">
    <source>
        <dbReference type="EMBL" id="MBW14057.1"/>
    </source>
</evidence>
<name>A0A2H8TIU4_9HEMI</name>
<evidence type="ECO:0000256" key="7">
    <source>
        <dbReference type="ARBA" id="ARBA00023329"/>
    </source>
</evidence>
<dbReference type="GO" id="GO:0030659">
    <property type="term" value="C:cytoplasmic vesicle membrane"/>
    <property type="evidence" value="ECO:0007669"/>
    <property type="project" value="UniProtKB-SubCell"/>
</dbReference>
<keyword evidence="3" id="KW-0813">Transport</keyword>
<keyword evidence="4" id="KW-0653">Protein transport</keyword>
<dbReference type="PROSITE" id="PS50195">
    <property type="entry name" value="PX"/>
    <property type="match status" value="1"/>
</dbReference>
<keyword evidence="6" id="KW-0472">Membrane</keyword>
<accession>A0A2H8TIU4</accession>
<comment type="subcellular location">
    <subcellularLocation>
        <location evidence="1">Cytoplasmic vesicle membrane</location>
        <topology evidence="1">Peripheral membrane protein</topology>
        <orientation evidence="1">Cytoplasmic side</orientation>
    </subcellularLocation>
</comment>
<dbReference type="PANTHER" id="PTHR15813:SF9">
    <property type="entry name" value="PX DOMAIN-CONTAINING PROTEIN"/>
    <property type="match status" value="1"/>
</dbReference>
<dbReference type="PANTHER" id="PTHR15813">
    <property type="entry name" value="SORTING NEXIN-22 AND 24"/>
    <property type="match status" value="1"/>
</dbReference>
<evidence type="ECO:0000256" key="4">
    <source>
        <dbReference type="ARBA" id="ARBA00022927"/>
    </source>
</evidence>
<comment type="similarity">
    <text evidence="2">Belongs to the sorting nexin family.</text>
</comment>
<dbReference type="SMART" id="SM00312">
    <property type="entry name" value="PX"/>
    <property type="match status" value="1"/>
</dbReference>
<dbReference type="Gene3D" id="3.30.1520.10">
    <property type="entry name" value="Phox-like domain"/>
    <property type="match status" value="1"/>
</dbReference>
<organism evidence="9">
    <name type="scientific">Melanaphis sacchari</name>
    <dbReference type="NCBI Taxonomy" id="742174"/>
    <lineage>
        <taxon>Eukaryota</taxon>
        <taxon>Metazoa</taxon>
        <taxon>Ecdysozoa</taxon>
        <taxon>Arthropoda</taxon>
        <taxon>Hexapoda</taxon>
        <taxon>Insecta</taxon>
        <taxon>Pterygota</taxon>
        <taxon>Neoptera</taxon>
        <taxon>Paraneoptera</taxon>
        <taxon>Hemiptera</taxon>
        <taxon>Sternorrhyncha</taxon>
        <taxon>Aphidomorpha</taxon>
        <taxon>Aphidoidea</taxon>
        <taxon>Aphididae</taxon>
        <taxon>Aphidini</taxon>
        <taxon>Melanaphis</taxon>
    </lineage>
</organism>
<proteinExistence type="inferred from homology"/>
<dbReference type="OrthoDB" id="93876at2759"/>
<protein>
    <submittedName>
        <fullName evidence="9">Sorting nexin-24</fullName>
    </submittedName>
</protein>
<keyword evidence="7" id="KW-0968">Cytoplasmic vesicle</keyword>
<feature type="domain" description="PX" evidence="8">
    <location>
        <begin position="1"/>
        <end position="127"/>
    </location>
</feature>
<reference evidence="9" key="1">
    <citation type="submission" date="2017-10" db="EMBL/GenBank/DDBJ databases">
        <title>Transcriptome Assembly of Sugarcane Aphid Adults.</title>
        <authorList>
            <person name="Scully E.D."/>
            <person name="Palmer N.A."/>
            <person name="Geib S.M."/>
            <person name="Sarath G."/>
            <person name="Sattler S.E."/>
        </authorList>
    </citation>
    <scope>NUCLEOTIDE SEQUENCE</scope>
    <source>
        <tissue evidence="9">Whole body</tissue>
    </source>
</reference>
<dbReference type="EMBL" id="GFXV01002252">
    <property type="protein sequence ID" value="MBW14057.1"/>
    <property type="molecule type" value="Transcribed_RNA"/>
</dbReference>
<dbReference type="InterPro" id="IPR052467">
    <property type="entry name" value="Sorting_nexin_PX-domain"/>
</dbReference>
<dbReference type="GO" id="GO:1901981">
    <property type="term" value="F:phosphatidylinositol phosphate binding"/>
    <property type="evidence" value="ECO:0007669"/>
    <property type="project" value="TreeGrafter"/>
</dbReference>
<dbReference type="Pfam" id="PF00787">
    <property type="entry name" value="PX"/>
    <property type="match status" value="1"/>
</dbReference>
<dbReference type="GO" id="GO:0015031">
    <property type="term" value="P:protein transport"/>
    <property type="evidence" value="ECO:0007669"/>
    <property type="project" value="UniProtKB-KW"/>
</dbReference>
<dbReference type="InterPro" id="IPR001683">
    <property type="entry name" value="PX_dom"/>
</dbReference>
<dbReference type="CDD" id="cd06880">
    <property type="entry name" value="PX_SNX22"/>
    <property type="match status" value="1"/>
</dbReference>
<evidence type="ECO:0000256" key="2">
    <source>
        <dbReference type="ARBA" id="ARBA00010883"/>
    </source>
</evidence>
<gene>
    <name evidence="9" type="primary">SNX24_0</name>
</gene>
<evidence type="ECO:0000256" key="1">
    <source>
        <dbReference type="ARBA" id="ARBA00004180"/>
    </source>
</evidence>
<dbReference type="InterPro" id="IPR036871">
    <property type="entry name" value="PX_dom_sf"/>
</dbReference>
<evidence type="ECO:0000259" key="8">
    <source>
        <dbReference type="PROSITE" id="PS50195"/>
    </source>
</evidence>
<sequence>MTEITIPKYGLVQDIKPHYVYTIKVLSAGYQECVEKRYSAFHAFHRELRKSISTPPFPSKRIRCSQPKVLEQRRAGLERYLQTVFKIEGGYKQVMEFLGLKYQPSHKIDVKYQRPVFHMISEHIPSKNKHEKRLCLPDIITDGVLKALYG</sequence>
<evidence type="ECO:0000256" key="3">
    <source>
        <dbReference type="ARBA" id="ARBA00022448"/>
    </source>
</evidence>
<evidence type="ECO:0000256" key="5">
    <source>
        <dbReference type="ARBA" id="ARBA00023121"/>
    </source>
</evidence>